<evidence type="ECO:0000256" key="2">
    <source>
        <dbReference type="SAM" id="Phobius"/>
    </source>
</evidence>
<keyword evidence="5" id="KW-1185">Reference proteome</keyword>
<sequence length="237" mass="24889">MTLLAIGEPATDDERAHLAGCDQCALDLAQLEYTVAVGRSTATLGDLEAPPERVWRGIVDELGLTGSGAQADESSRMPPPAPSADEPPAPERPRRGIRILYALAASVAVILVAVGTWAFVQQATPTQIAAATLDAFPAHPTAVGEAVVVEEADGTREVRVTLDAAEAEDGFREVWLITADASALVSLGVMEGDEAVFTVPRDVDLHEYVLVDVSLEPEDGDPAHSGDSIVRGELNFA</sequence>
<organism evidence="4 5">
    <name type="scientific">Microbacterium immunditiarum</name>
    <dbReference type="NCBI Taxonomy" id="337480"/>
    <lineage>
        <taxon>Bacteria</taxon>
        <taxon>Bacillati</taxon>
        <taxon>Actinomycetota</taxon>
        <taxon>Actinomycetes</taxon>
        <taxon>Micrococcales</taxon>
        <taxon>Microbacteriaceae</taxon>
        <taxon>Microbacterium</taxon>
    </lineage>
</organism>
<keyword evidence="2" id="KW-0812">Transmembrane</keyword>
<evidence type="ECO:0000313" key="4">
    <source>
        <dbReference type="EMBL" id="NYE19193.1"/>
    </source>
</evidence>
<evidence type="ECO:0000313" key="5">
    <source>
        <dbReference type="Proteomes" id="UP000576969"/>
    </source>
</evidence>
<dbReference type="Proteomes" id="UP000576969">
    <property type="component" value="Unassembled WGS sequence"/>
</dbReference>
<dbReference type="Pfam" id="PF10099">
    <property type="entry name" value="RskA_C"/>
    <property type="match status" value="1"/>
</dbReference>
<feature type="domain" description="Anti-sigma K factor RskA C-terminal" evidence="3">
    <location>
        <begin position="103"/>
        <end position="227"/>
    </location>
</feature>
<dbReference type="InterPro" id="IPR018764">
    <property type="entry name" value="RskA_C"/>
</dbReference>
<feature type="region of interest" description="Disordered" evidence="1">
    <location>
        <begin position="66"/>
        <end position="92"/>
    </location>
</feature>
<evidence type="ECO:0000256" key="1">
    <source>
        <dbReference type="SAM" id="MobiDB-lite"/>
    </source>
</evidence>
<feature type="transmembrane region" description="Helical" evidence="2">
    <location>
        <begin position="99"/>
        <end position="120"/>
    </location>
</feature>
<dbReference type="GO" id="GO:0005886">
    <property type="term" value="C:plasma membrane"/>
    <property type="evidence" value="ECO:0007669"/>
    <property type="project" value="InterPro"/>
</dbReference>
<proteinExistence type="predicted"/>
<comment type="caution">
    <text evidence="4">The sequence shown here is derived from an EMBL/GenBank/DDBJ whole genome shotgun (WGS) entry which is preliminary data.</text>
</comment>
<evidence type="ECO:0000259" key="3">
    <source>
        <dbReference type="Pfam" id="PF10099"/>
    </source>
</evidence>
<feature type="compositionally biased region" description="Pro residues" evidence="1">
    <location>
        <begin position="77"/>
        <end position="87"/>
    </location>
</feature>
<name>A0A7Y9KKI2_9MICO</name>
<dbReference type="EMBL" id="JACCBV010000001">
    <property type="protein sequence ID" value="NYE19193.1"/>
    <property type="molecule type" value="Genomic_DNA"/>
</dbReference>
<reference evidence="4 5" key="1">
    <citation type="submission" date="2020-07" db="EMBL/GenBank/DDBJ databases">
        <title>Sequencing the genomes of 1000 actinobacteria strains.</title>
        <authorList>
            <person name="Klenk H.-P."/>
        </authorList>
    </citation>
    <scope>NUCLEOTIDE SEQUENCE [LARGE SCALE GENOMIC DNA]</scope>
    <source>
        <strain evidence="4 5">DSM 24662</strain>
    </source>
</reference>
<gene>
    <name evidence="4" type="ORF">BJ991_001221</name>
</gene>
<keyword evidence="2" id="KW-0472">Membrane</keyword>
<protein>
    <recommendedName>
        <fullName evidence="3">Anti-sigma K factor RskA C-terminal domain-containing protein</fullName>
    </recommendedName>
</protein>
<dbReference type="AlphaFoldDB" id="A0A7Y9KKI2"/>
<accession>A0A7Y9KKI2</accession>
<keyword evidence="2" id="KW-1133">Transmembrane helix</keyword>